<feature type="compositionally biased region" description="Basic and acidic residues" evidence="19">
    <location>
        <begin position="3387"/>
        <end position="3463"/>
    </location>
</feature>
<dbReference type="Gene3D" id="3.30.40.10">
    <property type="entry name" value="Zinc/RING finger domain, C3HC4 (zinc finger)"/>
    <property type="match status" value="1"/>
</dbReference>
<keyword evidence="10" id="KW-0677">Repeat</keyword>
<evidence type="ECO:0000256" key="7">
    <source>
        <dbReference type="ARBA" id="ARBA00022679"/>
    </source>
</evidence>
<keyword evidence="13" id="KW-0862">Zinc</keyword>
<sequence length="5438" mass="598988">MAEVAALQISPPSRSQLENFLKGNVLSENFHKLFQHTEETTKGKKKNEKKKVKKKSKNKANKEKKNKQRDKSPEPTESLRSTPEVCGNPSVFGVYANVRQSVLEQCMNEAAHVYHRSVTPGSDTDSEDDVEEKNKEAAIKLPKIVGLGLCGVFELVRETRQSHPELCVRALKALLDLLQGQHPESMKAEPPEVIGGLFDLLMELSTLKGGVRELSCLACSALVSLVIALGDTGKILTSLSAILMSNRQQAACEIKVPGILTSLQKSVQAVLLGKAYLPDWFSQGIKAAACIDTFHVESLVSHTKGNGITERSSAVASDGRFLYILNNSGLFKVGSGYGGTLKGYLYQYRADFPCKSNYWLAYAGGQIFCLSDENSHQNLSIINTETLEIQKACKLEGKGSGPCALFSDGDFIGQIAAAKDDNFVVRMFDPAKNPMTVVNELPLKLTRKCLEAFGQSPTDQEVDRHTINTGFDEDSAGITAGKDFALIRTSSCKVLYTGKSQSLGIKQGGPNQGKWMELPITKSPKIVQVATGHEGQHALMVAEDGAVFFVGTPRRGEDGDTSAAKARRQPKAVKPRKMIRLESKHIVYAACNNGSSAVITKDGDLHIFGKDTSFCDQASGHVTDLKEVTVSLVSLGKAHVVAMTNKGHVYTFGINNKGQCGRDFTSGASKEASNNVTMADEEEETEIDEMICPPGKHKWKHERCAICSVCGQCTGYGAECVNSGQENRSPGTECGCGAGDSGCSECNICRTCAGEQMDFDKEMDLGKKQLKELAQKDLFQLEMFIMDGAAGRRNIPPSPEFLMEILKPKRRRHLTGVQDKRKVLISAEPNNEPDTDYTKSVNSLPPSEIVIGDGKIPATQISCGQHHTVVLLQNGDVYTFGNNHYGQLGQGDTLVRGSPVHVSLPHQAVQVAAGSQHTVVLLSNGQVYTFGNNQKDALGRSGPDEAGAKSKKGLWYAIPGPVPSIGARYGRRATWIGASGDQTFLRIDESLINAHILAASKVFANQHSIGLIPMGEENSAMMKCLMISKHDGNCRSFGGQEQADLSSQAVCLDPVYDIMWSYLPSKHEISCYNALASECRSIKSSFHDIGDLFKPELAVPTRMGCHASRSHCALHMLGCLDTLTAAQSLKLTVAEEAREKQTTVKVYTKDDYNVVNRFESHGGGWGYSGHSIEAIRFMVDTDIIFGGFGLFGGRGEYDGRIKLFDLGMDGGDNEGDGELLAETEEQAYECGPREKHALLFDEPVPLQANCWYVAWARISGPSSDCGSTGQSVVTTDDQVVFKFKSSKKSNNGTDVNAGQIPQLLYRLPSRDSPGVVRKVDHTETAHVLSQEFACTVSPECFEALLKLLEWSWHTFHTAMVEIDGLKGDNYIAAMADLRRVVYVTRACLRLIRIYVNQIYPNGEQKPVQETVKLAECVGNTQDLLRKILTEETQPLQKVRMLLTQPAGKSDFAVLEEEVLMECHQTLRSCFHAFYPTGSLKWHCLCDLLMRLDPEMTNVEGYSRLLAAVMEAMCHPTIKLTGIMPINCQPDTEEILRRTSVVMDDNTNSFARQGDVHKFPLLVGHMTARTEETGYLYAQVTFREVLDKLLFIVYNPVKHAISKEKSIYPSTLVSNTCSLLSTIVSELSATATGMEMDHSSSSRPLLVTPNRFTRTSQSPMWHTGNGCPDAITFSVDKPGILVAGACVYGGEGQYSYELELMDEQTETNPNGPRSSPIPSQRWNTLAFVKGHFGHDDCVNDIAEIKFDKPIPVKEGVKYTIRLRNEGDMKTLNGDGGVSKIRCPDGTNITFLASSLSTNGTSHVRGQVPQILYYSSPQDGESFHQNNKSLIELQARKNAIDIASAVCHIATDILHRAHSPNSKCLIELQARKNAIDIASAVCHIATDILHRAHSPNSKCLIELQARKNAIDIASTVCHIATDILHRAHSPNSKCLIELQARENAIDIASAVCHIATDILHRAHLPNSKCLIELQARKNAIDIASAVCHIATDILHRAHSPNSKCLIELQARKNAIDIASTVCHIATDILHRAHSPNSKCLIELQARKNAIDIASAVCHIATDILHRAHSPNSKCLIELQARKNAIDIASTVCHIATDILHRAHSPNSKCLIELQARKNAIDIASTVCHIATDILHRAHSPNSEEVREILGDSFIFSSLLPMIIAYIGPVASQDPRGAVQVLGMIQEILPAVAQLNPQTHHPSTPTTDTPTEGGGSNTTSQHYAIIESDHPYKPATVTNYKVIFPETVKWMVLEFDPQCGTAQVEDTLQLYIPSGHRSEVKITPSTGDVLDKSCYWPVCKRFHGLNNWPKHAIVLPGYEVIFSLETASDYVKDEKSSFFGFRCVVLGYEWSFSKGESIVQLERELSYLGGMCAESLIRKDVTLPPVTVEEVEEDMDAIMEGSQLVFSANAALLGKGFALSHPPSIMQALEGNLPFCWQSNERSFLKDFVACNPGTSGGRLARWLQPDSYLDPSQCELLYNKDELRCGWPALLTVLTKDQYGNLVSVPNLKVDVKAIPDLGSGGSGDRRLKRLSRALEGDLTFGGLPAPSLDVPYEPTIREKKDIFHAICMMKAYENYSFEELRFAAPAIPRPSENMLVRGNNDGTFVANWTPGSVGLYSIHVSVDGFETGEVYKVEVKDPPQGFTPPAQNERKPHHSIKMRKFVAKYSAGLRVRTNPSLQSEYIGIVPPEGVISFVDEIHNDDGVWLRLSQDSIGEYCSNNHVEAWCLQYNQHLGKTLLVPVQEPKQLIDEIIKETILRKLPSEATPKTEKKPKRGPGVYQVVKCGSFGHNIRCRPKMKATPIGMLTHGDRVTAIEDVKNSEGIWIKIDPESAEQYCQNKESEAWSLVTGKEGLVYLQHEEDPHALIPRRESEPFSFGANVSNQGFDFSPSQGSVFGSPAGGPFSRSGSLPANVFAFNPTPSPVPNFGQPAAPTPSPLFGMGNASFDLSPYLREGSVGSSFESPQNKDLHRVQSMPVTGPFTGGGGGVFSPPVIKAEATAQIMSSTRSPASGSPKSSRREMPSAIPSDLQGVSVKDLVKALGESRANGNGPTPVPSPPGTPRRAGSRSSSPRHATDVQASPRTGSPIGRQSPKLGRMESQPGVGSDSSSHASLKEETFCTPPDSPLPPRKAQLKKEASFDRTSQSPPSSPKVKHKQLDPSNIKQVPPGGQPRLSPPRSNSLGSPHSSPVRGPSPNRRGSSPHLHSSPSRASPVNANTMSSPINIGARSSPISAGSRASPIGAGSRVSPINQGSRSSPASGGSPIPPNQTTFNIGSSSPKDESRMSPKSMRKDRGRQLRSKRDRADSPSSKEIIGSVRGRSSSASQIYERIREAVKEALSPSVAECLRAVFAAFLWHEGIVHDAMACASFIKFHPDLQKEMSKFAHRTKHEKSNRVRHATESSKDNKRRENMNLNEARVRFKIEVEEAKGGPEKDDGDGQRKDTREIDKLKEGGSKMKKPVERHKSEGSPVTGRVEEREESPLPPTLHHLVYFWEELSTSVLKVISQDLVYPSPAVTLKAKRSEKKEKEKDKEKKGKKKKEEKQHLWRENAIGKAMAGLFAGGGEGERGETQCELCGGMYPHPVTYHMRQAHPGCGRHAGGKGYNSSGNFCGGWAGNCGEGGFGGSSWYLICERCREKCLKEKRQSQKEKEKSKKMKKKSSHNRQQTVVYPQEPHSVLKSNAMFLLDLSSSSGFNFPTQTKKHNTSDLFLPSVSEEYGMELNPFPSIPFQYLKQQGGQSSDTAFAEDFYIDADERVFVRSCSVSAKERQVINRPRLPTEPRHSPLARSGSLGQDVRPHVTHISPPSPRDFNAETAAKDSKQIKSAGTSPDSEQEQVNKGRAFQRSISEIVSDDDGKQGGEKNARMLASRRRNNSGGVKDGGMSLLKHPSAAMTKLIGSVDKKQTIDIEHALQRPVMAFIVQRHDLDGLQLAMRQSLRKAACRVFAMQALNWLLRCVTQPICLHDLLWFFVSSLTPPGGDDDDQEEEEEDKDKDKKKEEKVKKDQEDMALCEHPLSDITIAGSAVDPLPEVFHTLLQTIADVMMYLPWGSALQQMAVRCWCLRFQQTDHQFLHESHVFSNISRILSKSEEAREETNPDKLIQGTYKLYQLKDLTPAAEITASSRQAMIASLSDNSTETFWESGDEDRNKTKSITIKCQAKALPKIIYVHIDNGRDLGNKVSSIGFSAGAVQEELKKIQQVDLEIRFAGWVNCQIPDPSSKCIQLELKGPEHSLRIRQIKLLGEMEGQDSLVPIKKAAVDLQQENCESETLRVFRMLTSQVFGKLVAPEEASGNSEKKKLESGGDSLDGDNDLKEHMVGILFSRSKLSHLQKQVCSHIVQGIRKETNKIREDWEASLANGHYEVPDNSDQDAYCFELLSMVLALSGSGVGRAYLAQQYPLLQDLFSLLHTGTPRVQRQVLSVLRRVLPDVKPQTLASILSVPTLPPVEYSIANKEEGEVTFDPQKPGLLDVLLACICKSLTLQSKVKVSGPQKGVQSKTLSQCLGGPAKKDTSKARWWLRGKMSANLANNVISLIQDMASGLLSETWASITKAAVAEAILNLTKLNENYRDPEICLKIPTLWLCLAALCVLDKDHVERLTSGQWVSSPNGQHGQPRPTCDNHDDGETQAIILCNECGNLCAECDKCLHLPKSKRSHARQVFKEEEEAIKVDLHEGCGRTKLFWVMALADSRTLKAMVEFREGKSAAATSGPGRCRFCGTSSNTGLLAIGNVCSDQECQTHARNACSRVLPCGHPCGGIVDEETCLPCLHRCHPVSDTLKQDADDMCMICFTEALSAAPAIQLQCNHVFHLHCAKNIIEKRWVGPRITFGFSLCPICKSSIDHPVLRELLKPIRDLYSDVKRKAMMRLEYEGLHKAEAITTPGARFYQDPSGFAMDRYAYYVCYKCKKAYYGGEVRCDEQIGIGEEYDEKELVCGACSDVSRAQMCPKHGTDFLEYKCRYCCSVAVFFCFGTTHFCNVCHDDFQRVASIPKTELPRCPAGLATVLVRMVVYAAHFSRTFVCWFMTAFILLFVVLSLILKPYANLESVESMKRSISFYTGSTSEEGILRTRLFLSTLTYWPWCSPPFSRKSGDIKFSPSTIHKNNIEHNELLVVLSGSDDNMTMWERAQDQDSDPNHEDKMPLRGVSTFEHYEQESYESIRRRGSMRYKCLRITLIVLIVLTILIGLAFMTMGIVPLVMFHTKYTQISFMFNFIYVLICANGFLVIGVLFTIMCIVGIIAVVRLGRCLLNAFALGLAIACVITIIGGVLFVVFKNDVMPISFRTDEYKDAILQRYGVDTEKNETNKLVTDVVDFIQVTFECCGSSGNVSADNSWGLFKNSEWYYVEIKDKYPKVPKSCCVKNGDLQLCQGKDRVRGPPNDGPGIQRDKTLYENENLHRIGCFDMISKNSGKYIFIFGITLVSVMALPIAAMGLAFCLGCFVDRDRY</sequence>
<dbReference type="GO" id="GO:0005886">
    <property type="term" value="C:plasma membrane"/>
    <property type="evidence" value="ECO:0007669"/>
    <property type="project" value="TreeGrafter"/>
</dbReference>
<reference evidence="23" key="1">
    <citation type="submission" date="2019-08" db="EMBL/GenBank/DDBJ databases">
        <title>The improved chromosome-level genome for the pearl oyster Pinctada fucata martensii using PacBio sequencing and Hi-C.</title>
        <authorList>
            <person name="Zheng Z."/>
        </authorList>
    </citation>
    <scope>NUCLEOTIDE SEQUENCE</scope>
    <source>
        <strain evidence="23">ZZ-2019</strain>
        <tissue evidence="23">Adductor muscle</tissue>
    </source>
</reference>
<comment type="similarity">
    <text evidence="5">Belongs to the RING-Cys relay (RCR) family.</text>
</comment>
<keyword evidence="16" id="KW-0966">Cell projection</keyword>
<evidence type="ECO:0000256" key="6">
    <source>
        <dbReference type="ARBA" id="ARBA00012249"/>
    </source>
</evidence>
<evidence type="ECO:0000256" key="8">
    <source>
        <dbReference type="ARBA" id="ARBA00022692"/>
    </source>
</evidence>
<feature type="transmembrane region" description="Helical" evidence="20">
    <location>
        <begin position="5206"/>
        <end position="5234"/>
    </location>
</feature>
<feature type="region of interest" description="Disordered" evidence="19">
    <location>
        <begin position="3768"/>
        <end position="3856"/>
    </location>
</feature>
<feature type="compositionally biased region" description="Basic and acidic residues" evidence="19">
    <location>
        <begin position="3639"/>
        <end position="3648"/>
    </location>
</feature>
<feature type="region of interest" description="Disordered" evidence="19">
    <location>
        <begin position="34"/>
        <end position="83"/>
    </location>
</feature>
<comment type="caution">
    <text evidence="23">The sequence shown here is derived from an EMBL/GenBank/DDBJ whole genome shotgun (WGS) entry which is preliminary data.</text>
</comment>
<dbReference type="SUPFAM" id="SSF81296">
    <property type="entry name" value="E set domains"/>
    <property type="match status" value="1"/>
</dbReference>
<comment type="catalytic activity">
    <reaction evidence="1">
        <text>[E2 ubiquitin-conjugating enzyme]-S-ubiquitinyl-L-cysteine + [acceptor protein]-L-threonine = [E2 ubiquitin-conjugating enzyme]-L-cysteine + [acceptor protein]-3-O-ubiquitinyl-L-threonine.</text>
        <dbReference type="EC" id="2.3.2.33"/>
    </reaction>
</comment>
<feature type="compositionally biased region" description="Polar residues" evidence="19">
    <location>
        <begin position="3193"/>
        <end position="3219"/>
    </location>
</feature>
<feature type="compositionally biased region" description="Basic and acidic residues" evidence="19">
    <location>
        <begin position="3987"/>
        <end position="4001"/>
    </location>
</feature>
<evidence type="ECO:0000256" key="13">
    <source>
        <dbReference type="ARBA" id="ARBA00022833"/>
    </source>
</evidence>
<evidence type="ECO:0000256" key="15">
    <source>
        <dbReference type="ARBA" id="ARBA00023136"/>
    </source>
</evidence>
<evidence type="ECO:0000256" key="18">
    <source>
        <dbReference type="PROSITE-ProRule" id="PRU00235"/>
    </source>
</evidence>
<accession>A0AA89C997</accession>
<dbReference type="Pfam" id="PF08005">
    <property type="entry name" value="PHR"/>
    <property type="match status" value="2"/>
</dbReference>
<feature type="compositionally biased region" description="Basic and acidic residues" evidence="19">
    <location>
        <begin position="3768"/>
        <end position="3778"/>
    </location>
</feature>
<feature type="compositionally biased region" description="Low complexity" evidence="19">
    <location>
        <begin position="3058"/>
        <end position="3069"/>
    </location>
</feature>
<feature type="compositionally biased region" description="Basic residues" evidence="19">
    <location>
        <begin position="43"/>
        <end position="68"/>
    </location>
</feature>
<dbReference type="SUPFAM" id="SSF50985">
    <property type="entry name" value="RCC1/BLIP-II"/>
    <property type="match status" value="1"/>
</dbReference>
<keyword evidence="11 17" id="KW-0863">Zinc-finger</keyword>
<dbReference type="InterPro" id="IPR013083">
    <property type="entry name" value="Znf_RING/FYVE/PHD"/>
</dbReference>
<feature type="compositionally biased region" description="Polar residues" evidence="19">
    <location>
        <begin position="2998"/>
        <end position="3012"/>
    </location>
</feature>
<dbReference type="FunFam" id="3.30.40.10:FF:000078">
    <property type="entry name" value="E3 ubiquitin-protein ligase MYCBP2 isoform X1"/>
    <property type="match status" value="1"/>
</dbReference>
<feature type="compositionally biased region" description="Polar residues" evidence="19">
    <location>
        <begin position="3264"/>
        <end position="3274"/>
    </location>
</feature>
<feature type="compositionally biased region" description="Polar residues" evidence="19">
    <location>
        <begin position="3173"/>
        <end position="3183"/>
    </location>
</feature>
<evidence type="ECO:0000256" key="1">
    <source>
        <dbReference type="ARBA" id="ARBA00000333"/>
    </source>
</evidence>
<evidence type="ECO:0000256" key="17">
    <source>
        <dbReference type="PROSITE-ProRule" id="PRU00175"/>
    </source>
</evidence>
<comment type="pathway">
    <text evidence="4">Protein modification; protein ubiquitination.</text>
</comment>
<evidence type="ECO:0000313" key="23">
    <source>
        <dbReference type="EMBL" id="KAK3100611.1"/>
    </source>
</evidence>
<evidence type="ECO:0000256" key="4">
    <source>
        <dbReference type="ARBA" id="ARBA00004906"/>
    </source>
</evidence>
<dbReference type="Pfam" id="PF03256">
    <property type="entry name" value="ANAPC10"/>
    <property type="match status" value="1"/>
</dbReference>
<dbReference type="CDD" id="cd19799">
    <property type="entry name" value="Bbox2_MYCBP2"/>
    <property type="match status" value="1"/>
</dbReference>
<keyword evidence="15 20" id="KW-0472">Membrane</keyword>
<feature type="domain" description="RING-type" evidence="21">
    <location>
        <begin position="4780"/>
        <end position="4831"/>
    </location>
</feature>
<dbReference type="PROSITE" id="PS00626">
    <property type="entry name" value="RCC1_2"/>
    <property type="match status" value="2"/>
</dbReference>
<evidence type="ECO:0000256" key="16">
    <source>
        <dbReference type="ARBA" id="ARBA00023273"/>
    </source>
</evidence>
<feature type="transmembrane region" description="Helical" evidence="20">
    <location>
        <begin position="5162"/>
        <end position="5186"/>
    </location>
</feature>
<feature type="compositionally biased region" description="Basic and acidic residues" evidence="19">
    <location>
        <begin position="3275"/>
        <end position="3292"/>
    </location>
</feature>
<feature type="region of interest" description="Disordered" evidence="19">
    <location>
        <begin position="2998"/>
        <end position="3318"/>
    </location>
</feature>
<evidence type="ECO:0000313" key="24">
    <source>
        <dbReference type="Proteomes" id="UP001186944"/>
    </source>
</evidence>
<feature type="compositionally biased region" description="Basic residues" evidence="19">
    <location>
        <begin position="3649"/>
        <end position="3658"/>
    </location>
</feature>
<keyword evidence="8 20" id="KW-0812">Transmembrane</keyword>
<feature type="compositionally biased region" description="Acidic residues" evidence="19">
    <location>
        <begin position="3974"/>
        <end position="3986"/>
    </location>
</feature>
<dbReference type="EC" id="2.3.2.33" evidence="6"/>
<dbReference type="SMART" id="SM00184">
    <property type="entry name" value="RING"/>
    <property type="match status" value="1"/>
</dbReference>
<keyword evidence="24" id="KW-1185">Reference proteome</keyword>
<dbReference type="InterPro" id="IPR004939">
    <property type="entry name" value="APC_su10/DOC_dom"/>
</dbReference>
<dbReference type="GO" id="GO:0008270">
    <property type="term" value="F:zinc ion binding"/>
    <property type="evidence" value="ECO:0007669"/>
    <property type="project" value="UniProtKB-KW"/>
</dbReference>
<protein>
    <recommendedName>
        <fullName evidence="6">RCR-type E3 ubiquitin transferase</fullName>
        <ecNumber evidence="6">2.3.2.33</ecNumber>
    </recommendedName>
</protein>
<dbReference type="Gene3D" id="2.60.120.820">
    <property type="entry name" value="PHR domain"/>
    <property type="match status" value="2"/>
</dbReference>
<evidence type="ECO:0000256" key="10">
    <source>
        <dbReference type="ARBA" id="ARBA00022737"/>
    </source>
</evidence>
<dbReference type="InterPro" id="IPR000408">
    <property type="entry name" value="Reg_chr_condens"/>
</dbReference>
<keyword evidence="12" id="KW-0833">Ubl conjugation pathway</keyword>
<feature type="region of interest" description="Disordered" evidence="19">
    <location>
        <begin position="2193"/>
        <end position="2216"/>
    </location>
</feature>
<organism evidence="23 24">
    <name type="scientific">Pinctada imbricata</name>
    <name type="common">Atlantic pearl-oyster</name>
    <name type="synonym">Pinctada martensii</name>
    <dbReference type="NCBI Taxonomy" id="66713"/>
    <lineage>
        <taxon>Eukaryota</taxon>
        <taxon>Metazoa</taxon>
        <taxon>Spiralia</taxon>
        <taxon>Lophotrochozoa</taxon>
        <taxon>Mollusca</taxon>
        <taxon>Bivalvia</taxon>
        <taxon>Autobranchia</taxon>
        <taxon>Pteriomorphia</taxon>
        <taxon>Pterioida</taxon>
        <taxon>Pterioidea</taxon>
        <taxon>Pteriidae</taxon>
        <taxon>Pinctada</taxon>
    </lineage>
</organism>
<dbReference type="Proteomes" id="UP001186944">
    <property type="component" value="Unassembled WGS sequence"/>
</dbReference>
<evidence type="ECO:0000256" key="20">
    <source>
        <dbReference type="SAM" id="Phobius"/>
    </source>
</evidence>
<proteinExistence type="inferred from homology"/>
<gene>
    <name evidence="23" type="ORF">FSP39_022592</name>
</gene>
<dbReference type="InterPro" id="IPR038648">
    <property type="entry name" value="PHR_sf"/>
</dbReference>
<dbReference type="Pfam" id="PF00415">
    <property type="entry name" value="RCC1"/>
    <property type="match status" value="1"/>
</dbReference>
<dbReference type="GO" id="GO:0005634">
    <property type="term" value="C:nucleus"/>
    <property type="evidence" value="ECO:0007669"/>
    <property type="project" value="TreeGrafter"/>
</dbReference>
<dbReference type="SUPFAM" id="SSF57850">
    <property type="entry name" value="RING/U-box"/>
    <property type="match status" value="1"/>
</dbReference>
<evidence type="ECO:0000256" key="12">
    <source>
        <dbReference type="ARBA" id="ARBA00022786"/>
    </source>
</evidence>
<feature type="region of interest" description="Disordered" evidence="19">
    <location>
        <begin position="3973"/>
        <end position="4001"/>
    </location>
</feature>
<feature type="repeat" description="RCC1" evidence="18">
    <location>
        <begin position="545"/>
        <end position="602"/>
    </location>
</feature>
<evidence type="ECO:0000256" key="19">
    <source>
        <dbReference type="SAM" id="MobiDB-lite"/>
    </source>
</evidence>
<dbReference type="CDD" id="cd16463">
    <property type="entry name" value="RING-H2_PHR"/>
    <property type="match status" value="1"/>
</dbReference>
<dbReference type="InterPro" id="IPR014756">
    <property type="entry name" value="Ig_E-set"/>
</dbReference>
<evidence type="ECO:0000256" key="5">
    <source>
        <dbReference type="ARBA" id="ARBA00005415"/>
    </source>
</evidence>
<evidence type="ECO:0000256" key="9">
    <source>
        <dbReference type="ARBA" id="ARBA00022723"/>
    </source>
</evidence>
<evidence type="ECO:0000256" key="11">
    <source>
        <dbReference type="ARBA" id="ARBA00022771"/>
    </source>
</evidence>
<feature type="compositionally biased region" description="Low complexity" evidence="19">
    <location>
        <begin position="2194"/>
        <end position="2208"/>
    </location>
</feature>
<dbReference type="PROSITE" id="PS50012">
    <property type="entry name" value="RCC1_3"/>
    <property type="match status" value="2"/>
</dbReference>
<keyword evidence="7" id="KW-0808">Transferase</keyword>
<evidence type="ECO:0000259" key="21">
    <source>
        <dbReference type="PROSITE" id="PS50089"/>
    </source>
</evidence>
<feature type="region of interest" description="Disordered" evidence="19">
    <location>
        <begin position="3382"/>
        <end position="3478"/>
    </location>
</feature>
<dbReference type="GO" id="GO:0008582">
    <property type="term" value="P:regulation of synaptic assembly at neuromuscular junction"/>
    <property type="evidence" value="ECO:0007669"/>
    <property type="project" value="TreeGrafter"/>
</dbReference>
<name>A0AA89C997_PINIB</name>
<dbReference type="PROSITE" id="PS50089">
    <property type="entry name" value="ZF_RING_2"/>
    <property type="match status" value="1"/>
</dbReference>
<dbReference type="PANTHER" id="PTHR45943:SF1">
    <property type="entry name" value="E3 UBIQUITIN-PROTEIN LIGASE MYCBP2"/>
    <property type="match status" value="1"/>
</dbReference>
<dbReference type="PROSITE" id="PS51284">
    <property type="entry name" value="DOC"/>
    <property type="match status" value="1"/>
</dbReference>
<dbReference type="InterPro" id="IPR008952">
    <property type="entry name" value="Tetraspanin_EC2_sf"/>
</dbReference>
<dbReference type="SMART" id="SM01337">
    <property type="entry name" value="APC10"/>
    <property type="match status" value="1"/>
</dbReference>
<evidence type="ECO:0000259" key="22">
    <source>
        <dbReference type="PROSITE" id="PS51284"/>
    </source>
</evidence>
<dbReference type="EMBL" id="VSWD01000006">
    <property type="protein sequence ID" value="KAK3100611.1"/>
    <property type="molecule type" value="Genomic_DNA"/>
</dbReference>
<dbReference type="FunFam" id="2.60.120.820:FF:000002">
    <property type="entry name" value="E3 ubiquitin-protein ligase MYCBP2 isoform X1"/>
    <property type="match status" value="1"/>
</dbReference>
<dbReference type="InterPro" id="IPR008979">
    <property type="entry name" value="Galactose-bd-like_sf"/>
</dbReference>
<dbReference type="Gene3D" id="2.130.10.30">
    <property type="entry name" value="Regulator of chromosome condensation 1/beta-lactamase-inhibitor protein II"/>
    <property type="match status" value="2"/>
</dbReference>
<feature type="region of interest" description="Disordered" evidence="19">
    <location>
        <begin position="3515"/>
        <end position="3539"/>
    </location>
</feature>
<dbReference type="InterPro" id="IPR009091">
    <property type="entry name" value="RCC1/BLIP-II"/>
</dbReference>
<evidence type="ECO:0000256" key="2">
    <source>
        <dbReference type="ARBA" id="ARBA00004141"/>
    </source>
</evidence>
<dbReference type="InterPro" id="IPR018499">
    <property type="entry name" value="Tetraspanin/Peripherin"/>
</dbReference>
<dbReference type="InterPro" id="IPR012983">
    <property type="entry name" value="PHR"/>
</dbReference>
<feature type="compositionally biased region" description="Low complexity" evidence="19">
    <location>
        <begin position="3249"/>
        <end position="3259"/>
    </location>
</feature>
<feature type="transmembrane region" description="Helical" evidence="20">
    <location>
        <begin position="5241"/>
        <end position="5265"/>
    </location>
</feature>
<feature type="region of interest" description="Disordered" evidence="19">
    <location>
        <begin position="3639"/>
        <end position="3663"/>
    </location>
</feature>
<feature type="transmembrane region" description="Helical" evidence="20">
    <location>
        <begin position="5404"/>
        <end position="5433"/>
    </location>
</feature>
<feature type="repeat" description="RCC1" evidence="18">
    <location>
        <begin position="875"/>
        <end position="924"/>
    </location>
</feature>
<feature type="compositionally biased region" description="Polar residues" evidence="19">
    <location>
        <begin position="3818"/>
        <end position="3832"/>
    </location>
</feature>
<feature type="transmembrane region" description="Helical" evidence="20">
    <location>
        <begin position="5015"/>
        <end position="5035"/>
    </location>
</feature>
<dbReference type="GO" id="GO:0061630">
    <property type="term" value="F:ubiquitin protein ligase activity"/>
    <property type="evidence" value="ECO:0007669"/>
    <property type="project" value="UniProtKB-EC"/>
</dbReference>
<dbReference type="Pfam" id="PF00335">
    <property type="entry name" value="Tetraspanin"/>
    <property type="match status" value="1"/>
</dbReference>
<dbReference type="PANTHER" id="PTHR45943">
    <property type="entry name" value="E3 UBIQUITIN-PROTEIN LIGASE MYCBP2"/>
    <property type="match status" value="1"/>
</dbReference>
<dbReference type="InterPro" id="IPR001841">
    <property type="entry name" value="Znf_RING"/>
</dbReference>
<feature type="domain" description="DOC" evidence="22">
    <location>
        <begin position="4084"/>
        <end position="4262"/>
    </location>
</feature>
<dbReference type="Pfam" id="PF13639">
    <property type="entry name" value="zf-RING_2"/>
    <property type="match status" value="1"/>
</dbReference>
<dbReference type="PRINTS" id="PR00633">
    <property type="entry name" value="RCCNDNSATION"/>
</dbReference>
<dbReference type="Gene3D" id="1.10.1450.10">
    <property type="entry name" value="Tetraspanin"/>
    <property type="match status" value="1"/>
</dbReference>
<dbReference type="SUPFAM" id="SSF49785">
    <property type="entry name" value="Galactose-binding domain-like"/>
    <property type="match status" value="1"/>
</dbReference>
<evidence type="ECO:0000256" key="14">
    <source>
        <dbReference type="ARBA" id="ARBA00022989"/>
    </source>
</evidence>
<dbReference type="GO" id="GO:0030424">
    <property type="term" value="C:axon"/>
    <property type="evidence" value="ECO:0007669"/>
    <property type="project" value="UniProtKB-SubCell"/>
</dbReference>
<keyword evidence="9" id="KW-0479">Metal-binding</keyword>
<keyword evidence="14 20" id="KW-1133">Transmembrane helix</keyword>
<comment type="subcellular location">
    <subcellularLocation>
        <location evidence="3">Cell projection</location>
        <location evidence="3">Axon</location>
    </subcellularLocation>
    <subcellularLocation>
        <location evidence="2">Membrane</location>
        <topology evidence="2">Multi-pass membrane protein</topology>
    </subcellularLocation>
</comment>
<feature type="compositionally biased region" description="Basic and acidic residues" evidence="19">
    <location>
        <begin position="3520"/>
        <end position="3539"/>
    </location>
</feature>
<dbReference type="Gene3D" id="2.60.120.260">
    <property type="entry name" value="Galactose-binding domain-like"/>
    <property type="match status" value="1"/>
</dbReference>
<evidence type="ECO:0000256" key="3">
    <source>
        <dbReference type="ARBA" id="ARBA00004489"/>
    </source>
</evidence>
<dbReference type="GO" id="GO:0007411">
    <property type="term" value="P:axon guidance"/>
    <property type="evidence" value="ECO:0007669"/>
    <property type="project" value="TreeGrafter"/>
</dbReference>